<dbReference type="STRING" id="454194.PYK22_00034"/>
<keyword evidence="1" id="KW-0472">Membrane</keyword>
<keyword evidence="3" id="KW-1185">Reference proteome</keyword>
<evidence type="ECO:0000256" key="1">
    <source>
        <dbReference type="SAM" id="Phobius"/>
    </source>
</evidence>
<dbReference type="InterPro" id="IPR011990">
    <property type="entry name" value="TPR-like_helical_dom_sf"/>
</dbReference>
<dbReference type="SUPFAM" id="SSF48452">
    <property type="entry name" value="TPR-like"/>
    <property type="match status" value="1"/>
</dbReference>
<reference evidence="2 3" key="2">
    <citation type="submission" date="2015-01" db="EMBL/GenBank/DDBJ databases">
        <title>Complete genome sequence of Pyrinomonas methylaliphatogenes type strain K22T.</title>
        <authorList>
            <person name="Lee K.C.Y."/>
            <person name="Power J.F."/>
            <person name="Dunfield P.F."/>
            <person name="Morgan X.C."/>
            <person name="Huttenhower C."/>
            <person name="Stott M.B."/>
        </authorList>
    </citation>
    <scope>NUCLEOTIDE SEQUENCE [LARGE SCALE GENOMIC DNA]</scope>
    <source>
        <strain evidence="2 3">K22</strain>
    </source>
</reference>
<dbReference type="Proteomes" id="UP000031518">
    <property type="component" value="Unassembled WGS sequence"/>
</dbReference>
<feature type="transmembrane region" description="Helical" evidence="1">
    <location>
        <begin position="82"/>
        <end position="101"/>
    </location>
</feature>
<keyword evidence="1" id="KW-1133">Transmembrane helix</keyword>
<evidence type="ECO:0000313" key="3">
    <source>
        <dbReference type="Proteomes" id="UP000031518"/>
    </source>
</evidence>
<dbReference type="AlphaFoldDB" id="A0A0B6WTL9"/>
<dbReference type="RefSeq" id="WP_041973012.1">
    <property type="nucleotide sequence ID" value="NZ_CBXV010000001.1"/>
</dbReference>
<organism evidence="2 3">
    <name type="scientific">Pyrinomonas methylaliphatogenes</name>
    <dbReference type="NCBI Taxonomy" id="454194"/>
    <lineage>
        <taxon>Bacteria</taxon>
        <taxon>Pseudomonadati</taxon>
        <taxon>Acidobacteriota</taxon>
        <taxon>Blastocatellia</taxon>
        <taxon>Blastocatellales</taxon>
        <taxon>Pyrinomonadaceae</taxon>
        <taxon>Pyrinomonas</taxon>
    </lineage>
</organism>
<protein>
    <submittedName>
        <fullName evidence="2">TPR repeat</fullName>
    </submittedName>
</protein>
<gene>
    <name evidence="2" type="ORF">PYK22_00034</name>
</gene>
<reference evidence="2 3" key="1">
    <citation type="submission" date="2013-12" db="EMBL/GenBank/DDBJ databases">
        <authorList>
            <person name="Stott M."/>
        </authorList>
    </citation>
    <scope>NUCLEOTIDE SEQUENCE [LARGE SCALE GENOMIC DNA]</scope>
    <source>
        <strain evidence="2 3">K22</strain>
    </source>
</reference>
<keyword evidence="1" id="KW-0812">Transmembrane</keyword>
<dbReference type="Gene3D" id="1.25.40.10">
    <property type="entry name" value="Tetratricopeptide repeat domain"/>
    <property type="match status" value="1"/>
</dbReference>
<dbReference type="EMBL" id="CBXV010000001">
    <property type="protein sequence ID" value="CDM64042.1"/>
    <property type="molecule type" value="Genomic_DNA"/>
</dbReference>
<name>A0A0B6WTL9_9BACT</name>
<proteinExistence type="predicted"/>
<accession>A0A0B6WTL9</accession>
<sequence length="226" mass="25938">MFSAYELAEAFYPLAFALASLLSAIVLTDAQRRRLPPFHLAIWPILVFLIPLVALPVYLLLRIYARPASIQAGRFHRGWWRALPVLYFSLLLTIGAIFYRFDRRTADAHLARAAEAQLHNDHERAIAEYRAALRLEDDAHTYKLLAKELAYAGKWEEAIEAFRAAEARGEPDATIPFHLATAYERLDRWEEARREYQRFLQSPLCLKESDALCLVARDKALALATR</sequence>
<evidence type="ECO:0000313" key="2">
    <source>
        <dbReference type="EMBL" id="CDM64042.1"/>
    </source>
</evidence>
<feature type="transmembrane region" description="Helical" evidence="1">
    <location>
        <begin position="40"/>
        <end position="61"/>
    </location>
</feature>